<protein>
    <submittedName>
        <fullName evidence="1">Uncharacterized protein</fullName>
    </submittedName>
</protein>
<evidence type="ECO:0000313" key="1">
    <source>
        <dbReference type="EMBL" id="EKC28702.1"/>
    </source>
</evidence>
<proteinExistence type="predicted"/>
<dbReference type="Gene3D" id="4.10.75.10">
    <property type="entry name" value="Elafin-like"/>
    <property type="match status" value="1"/>
</dbReference>
<dbReference type="SUPFAM" id="SSF57256">
    <property type="entry name" value="Elafin-like"/>
    <property type="match status" value="1"/>
</dbReference>
<reference evidence="1" key="1">
    <citation type="journal article" date="2012" name="Nature">
        <title>The oyster genome reveals stress adaptation and complexity of shell formation.</title>
        <authorList>
            <person name="Zhang G."/>
            <person name="Fang X."/>
            <person name="Guo X."/>
            <person name="Li L."/>
            <person name="Luo R."/>
            <person name="Xu F."/>
            <person name="Yang P."/>
            <person name="Zhang L."/>
            <person name="Wang X."/>
            <person name="Qi H."/>
            <person name="Xiong Z."/>
            <person name="Que H."/>
            <person name="Xie Y."/>
            <person name="Holland P.W."/>
            <person name="Paps J."/>
            <person name="Zhu Y."/>
            <person name="Wu F."/>
            <person name="Chen Y."/>
            <person name="Wang J."/>
            <person name="Peng C."/>
            <person name="Meng J."/>
            <person name="Yang L."/>
            <person name="Liu J."/>
            <person name="Wen B."/>
            <person name="Zhang N."/>
            <person name="Huang Z."/>
            <person name="Zhu Q."/>
            <person name="Feng Y."/>
            <person name="Mount A."/>
            <person name="Hedgecock D."/>
            <person name="Xu Z."/>
            <person name="Liu Y."/>
            <person name="Domazet-Loso T."/>
            <person name="Du Y."/>
            <person name="Sun X."/>
            <person name="Zhang S."/>
            <person name="Liu B."/>
            <person name="Cheng P."/>
            <person name="Jiang X."/>
            <person name="Li J."/>
            <person name="Fan D."/>
            <person name="Wang W."/>
            <person name="Fu W."/>
            <person name="Wang T."/>
            <person name="Wang B."/>
            <person name="Zhang J."/>
            <person name="Peng Z."/>
            <person name="Li Y."/>
            <person name="Li N."/>
            <person name="Wang J."/>
            <person name="Chen M."/>
            <person name="He Y."/>
            <person name="Tan F."/>
            <person name="Song X."/>
            <person name="Zheng Q."/>
            <person name="Huang R."/>
            <person name="Yang H."/>
            <person name="Du X."/>
            <person name="Chen L."/>
            <person name="Yang M."/>
            <person name="Gaffney P.M."/>
            <person name="Wang S."/>
            <person name="Luo L."/>
            <person name="She Z."/>
            <person name="Ming Y."/>
            <person name="Huang W."/>
            <person name="Zhang S."/>
            <person name="Huang B."/>
            <person name="Zhang Y."/>
            <person name="Qu T."/>
            <person name="Ni P."/>
            <person name="Miao G."/>
            <person name="Wang J."/>
            <person name="Wang Q."/>
            <person name="Steinberg C.E."/>
            <person name="Wang H."/>
            <person name="Li N."/>
            <person name="Qian L."/>
            <person name="Zhang G."/>
            <person name="Li Y."/>
            <person name="Yang H."/>
            <person name="Liu X."/>
            <person name="Wang J."/>
            <person name="Yin Y."/>
            <person name="Wang J."/>
        </authorList>
    </citation>
    <scope>NUCLEOTIDE SEQUENCE [LARGE SCALE GENOMIC DNA]</scope>
    <source>
        <strain evidence="1">05x7-T-G4-1.051#20</strain>
    </source>
</reference>
<dbReference type="Pfam" id="PF00095">
    <property type="entry name" value="WAP"/>
    <property type="match status" value="1"/>
</dbReference>
<gene>
    <name evidence="1" type="ORF">CGI_10018960</name>
</gene>
<dbReference type="PROSITE" id="PS51390">
    <property type="entry name" value="WAP"/>
    <property type="match status" value="1"/>
</dbReference>
<dbReference type="GO" id="GO:0005576">
    <property type="term" value="C:extracellular region"/>
    <property type="evidence" value="ECO:0007669"/>
    <property type="project" value="InterPro"/>
</dbReference>
<organism evidence="1">
    <name type="scientific">Magallana gigas</name>
    <name type="common">Pacific oyster</name>
    <name type="synonym">Crassostrea gigas</name>
    <dbReference type="NCBI Taxonomy" id="29159"/>
    <lineage>
        <taxon>Eukaryota</taxon>
        <taxon>Metazoa</taxon>
        <taxon>Spiralia</taxon>
        <taxon>Lophotrochozoa</taxon>
        <taxon>Mollusca</taxon>
        <taxon>Bivalvia</taxon>
        <taxon>Autobranchia</taxon>
        <taxon>Pteriomorphia</taxon>
        <taxon>Ostreida</taxon>
        <taxon>Ostreoidea</taxon>
        <taxon>Ostreidae</taxon>
        <taxon>Magallana</taxon>
    </lineage>
</organism>
<dbReference type="InterPro" id="IPR036645">
    <property type="entry name" value="Elafin-like_sf"/>
</dbReference>
<sequence>MIGILLILTVSATAFAGQYHTGVNGEKPGRCSRSDVITNCLCPPGPQGCNSDYDCPYNLKCCSYGCGCRRECRAPDFSTGPLPVLCVPTPEFNKVSFNQTLGCLRKSPTSREAILLVGD</sequence>
<dbReference type="AlphaFoldDB" id="K1PWI0"/>
<name>K1PWI0_MAGGI</name>
<dbReference type="InParanoid" id="K1PWI0"/>
<dbReference type="HOGENOM" id="CLU_2063715_0_0_1"/>
<dbReference type="EMBL" id="JH816447">
    <property type="protein sequence ID" value="EKC28702.1"/>
    <property type="molecule type" value="Genomic_DNA"/>
</dbReference>
<accession>K1PWI0</accession>
<dbReference type="GO" id="GO:0030414">
    <property type="term" value="F:peptidase inhibitor activity"/>
    <property type="evidence" value="ECO:0007669"/>
    <property type="project" value="InterPro"/>
</dbReference>
<dbReference type="InterPro" id="IPR008197">
    <property type="entry name" value="WAP_dom"/>
</dbReference>